<keyword evidence="3" id="KW-1185">Reference proteome</keyword>
<dbReference type="InParanoid" id="A0A177CR59"/>
<name>A0A177CR59_9PLEO</name>
<dbReference type="GeneID" id="28769804"/>
<dbReference type="EMBL" id="KV441549">
    <property type="protein sequence ID" value="OAG09701.1"/>
    <property type="molecule type" value="Genomic_DNA"/>
</dbReference>
<evidence type="ECO:0000256" key="1">
    <source>
        <dbReference type="SAM" id="MobiDB-lite"/>
    </source>
</evidence>
<dbReference type="AlphaFoldDB" id="A0A177CR59"/>
<organism evidence="2 3">
    <name type="scientific">Paraphaeosphaeria sporulosa</name>
    <dbReference type="NCBI Taxonomy" id="1460663"/>
    <lineage>
        <taxon>Eukaryota</taxon>
        <taxon>Fungi</taxon>
        <taxon>Dikarya</taxon>
        <taxon>Ascomycota</taxon>
        <taxon>Pezizomycotina</taxon>
        <taxon>Dothideomycetes</taxon>
        <taxon>Pleosporomycetidae</taxon>
        <taxon>Pleosporales</taxon>
        <taxon>Massarineae</taxon>
        <taxon>Didymosphaeriaceae</taxon>
        <taxon>Paraphaeosphaeria</taxon>
    </lineage>
</organism>
<evidence type="ECO:0000313" key="2">
    <source>
        <dbReference type="EMBL" id="OAG09701.1"/>
    </source>
</evidence>
<proteinExistence type="predicted"/>
<dbReference type="OrthoDB" id="3904016at2759"/>
<accession>A0A177CR59</accession>
<feature type="region of interest" description="Disordered" evidence="1">
    <location>
        <begin position="267"/>
        <end position="302"/>
    </location>
</feature>
<reference evidence="2 3" key="1">
    <citation type="submission" date="2016-05" db="EMBL/GenBank/DDBJ databases">
        <title>Comparative analysis of secretome profiles of manganese(II)-oxidizing ascomycete fungi.</title>
        <authorList>
            <consortium name="DOE Joint Genome Institute"/>
            <person name="Zeiner C.A."/>
            <person name="Purvine S.O."/>
            <person name="Zink E.M."/>
            <person name="Wu S."/>
            <person name="Pasa-Tolic L."/>
            <person name="Chaput D.L."/>
            <person name="Haridas S."/>
            <person name="Grigoriev I.V."/>
            <person name="Santelli C.M."/>
            <person name="Hansel C.M."/>
        </authorList>
    </citation>
    <scope>NUCLEOTIDE SEQUENCE [LARGE SCALE GENOMIC DNA]</scope>
    <source>
        <strain evidence="2 3">AP3s5-JAC2a</strain>
    </source>
</reference>
<protein>
    <submittedName>
        <fullName evidence="2">Uncharacterized protein</fullName>
    </submittedName>
</protein>
<dbReference type="RefSeq" id="XP_018040066.1">
    <property type="nucleotide sequence ID" value="XM_018186318.1"/>
</dbReference>
<sequence>MDYGVRPVISYSPDRLSDCFDACVHNTQMMHNLEKWGPALHNLRGQKGYLEGMLSKTVTTLNALRDRQTRNQCILSTNPTPRTKRKKIQQDRWRTDKTIQTCENEEKIILDCLRVCENNIQTLEAIIYPPESSLNSAEHYGSNSYGELDTASFDWQGWTDDLVISPFERTRTGPLPLDEVSPDTMAGCTQPRSAFLVAPPNSAYTKFMPRPEATTFKPSAAHMQLSVTQLARELDKLTISGFLASKRMSSIHRRRFSDEAIAFRRFPSTVEPTPTRKGSSSSWPGQRRLRGNEDRGSAGKARLKRCISI</sequence>
<dbReference type="Proteomes" id="UP000077069">
    <property type="component" value="Unassembled WGS sequence"/>
</dbReference>
<feature type="compositionally biased region" description="Polar residues" evidence="1">
    <location>
        <begin position="270"/>
        <end position="284"/>
    </location>
</feature>
<evidence type="ECO:0000313" key="3">
    <source>
        <dbReference type="Proteomes" id="UP000077069"/>
    </source>
</evidence>
<gene>
    <name evidence="2" type="ORF">CC84DRAFT_451433</name>
</gene>